<dbReference type="Pfam" id="PF18370">
    <property type="entry name" value="RGI_lyase"/>
    <property type="match status" value="1"/>
</dbReference>
<proteinExistence type="predicted"/>
<keyword evidence="1 2" id="KW-0732">Signal</keyword>
<dbReference type="Gene3D" id="2.60.40.10">
    <property type="entry name" value="Immunoglobulins"/>
    <property type="match status" value="1"/>
</dbReference>
<sequence>MNRFLSSLLLMALLPSAGLAQRMMQKMGRGVVAVNRTQGDIRYNRGSWLVSWRRFAEEPESTRYRVYINGSRVAETANTNHVPASLHDGDRITVNPVYDGVEDATQGGSYAYRERLANVFMDIDFETTVCPPDSFRTAFVFPGDLDGDGETDWVVVRNTASGSYNSMAQAYRSDGTCLWTLDFGPNLDPVAVQNDIINVYDINCDGRAEVITRTSDGTRFWDKAANDWGLYVKGSVTGDTDGDGITDYTRQKKRNPPYYMSVINGETGAEMDVCELNYADVHDGQDQYGRDNRADYMDDSGGKEYAFMTGHNIVTYDDGVHPMVMAECLDRTRSDGRHHNYVFGFTYDWADGVPSNWHHSYTWSRNDKTPWPAEGHQLRGADVDGDGHDELLQIGYGVNTGKGMVFSAGIGHGDRYRTGDLDPTRPGMETYAIQQSDLLGQVVYDAATGRHLKEWYLPSVYDVARGECMDIDSTRLGYEIYSMMPNCYDIKGRLLHSGTNPYPYEGVWWDGDLGREKLGSPGGSGFSSNAHIEKDYGGRLAEFSRESKYAIHAGWANRAGFWGDIIGDWREEVVLMKQTNERGATGIVGYSTDEYTPHSFYTLMQDPHYLEDCTTRGYYQAPNTSFYLGYQMKYPPLPGTVRADLRWRKGGSWDSSSPNFVSYDGRQATAFRDGQSVLFDVSGDSTQTISLPSTVRPSKTYFMVPLGHAYTIGGSGAIGGTGEVWKSERGRLTLNADLSTTGRTVVSNGTLCVNGTIGGPVSVRALGTLAGKAVLNGNVAFEGSLNYAGSRLMPSGVMTFGKSLTIDRQVYDEVTLGGGTVDKLLVKGDLTVKAPLTFTINATSTDNRQLAGDYTLVEVTGAIVLASDTLLSVRALEGQPYTLRTEGNRIVLSIPETRTAGVVHWRGTVGNVWDYAAANFDGDGGATPFVQNDRVTFGDEAGRFDVRLHQRMVQHGVIFGGSRDYTLSGPGGLSGEGDLLKEGSGELTITTRDNDFTGQTIIRGGTLTIDELNDVGLNSSLGSGPRNVRIAGGTLRVVADNVATNRGLDIADTATVCVANADGSVSLKAPVTGPEAVFVKAGPGQLNFAYPGCYTFRALVMREGTLSQGSPSATFGRVPVYARNGRSRINIIANGSFPGIVYDHPTDISSEAALTLGGGEHGNQRGGVLGSYTGRGTLSILSGGVRFYTGGDFSRFEGTLHFQGAANLRESVTDMRKLTLTLGDGSTLRHINGSFGSAAAALQVGALADAPGTAYNTLPQFGGPTESWEVGHNHQDATYSGLLTARLVTKVGTGAWTLRSTSSTSSITVSGGSLLFSNYSGTLTTGTLTVKDSGYVSGIGTTNSVIVGKGGTLSAGLQRDAVGMFAFKTGSNLIVYGGGTLLVKADGQRNDRFQVGGTVCRFMAGSRIRIEAVGGASFAVGDELTVFTPSSRKPVVPENLSVESNDGSVWSAAKLAAEGKLVCTAATGIHRTPADGSLPVRVYTLDGKLIATGIDADHALRGLPRGVYIVGARKLTIP</sequence>
<name>A0ABV5ZGV0_9BACT</name>
<protein>
    <submittedName>
        <fullName evidence="5">Autotransporter-associated beta strand repeat-containing protein</fullName>
    </submittedName>
</protein>
<dbReference type="NCBIfam" id="TIGR02601">
    <property type="entry name" value="autotrns_rpt"/>
    <property type="match status" value="1"/>
</dbReference>
<dbReference type="PANTHER" id="PTHR43118">
    <property type="entry name" value="RHAMNOGALACTURONAN LYASE (EUROFUNG)"/>
    <property type="match status" value="1"/>
</dbReference>
<evidence type="ECO:0000313" key="6">
    <source>
        <dbReference type="Proteomes" id="UP001589688"/>
    </source>
</evidence>
<dbReference type="EMBL" id="JBHLZF010000001">
    <property type="protein sequence ID" value="MFB9896591.1"/>
    <property type="molecule type" value="Genomic_DNA"/>
</dbReference>
<dbReference type="InterPro" id="IPR013783">
    <property type="entry name" value="Ig-like_fold"/>
</dbReference>
<evidence type="ECO:0000313" key="5">
    <source>
        <dbReference type="EMBL" id="MFB9896591.1"/>
    </source>
</evidence>
<dbReference type="SUPFAM" id="SSF69318">
    <property type="entry name" value="Integrin alpha N-terminal domain"/>
    <property type="match status" value="1"/>
</dbReference>
<feature type="domain" description="Rhamnogalacturonan I lyase beta-sheet" evidence="3">
    <location>
        <begin position="22"/>
        <end position="105"/>
    </location>
</feature>
<keyword evidence="6" id="KW-1185">Reference proteome</keyword>
<dbReference type="RefSeq" id="WP_027952661.1">
    <property type="nucleotide sequence ID" value="NZ_JADU01000027.1"/>
</dbReference>
<organism evidence="5 6">
    <name type="scientific">Hallella seregens ATCC 51272</name>
    <dbReference type="NCBI Taxonomy" id="1336250"/>
    <lineage>
        <taxon>Bacteria</taxon>
        <taxon>Pseudomonadati</taxon>
        <taxon>Bacteroidota</taxon>
        <taxon>Bacteroidia</taxon>
        <taxon>Bacteroidales</taxon>
        <taxon>Prevotellaceae</taxon>
        <taxon>Hallella</taxon>
    </lineage>
</organism>
<dbReference type="Pfam" id="PF21348">
    <property type="entry name" value="RGL11_C"/>
    <property type="match status" value="1"/>
</dbReference>
<evidence type="ECO:0000259" key="3">
    <source>
        <dbReference type="Pfam" id="PF18370"/>
    </source>
</evidence>
<feature type="domain" description="Rhamnogalacturonan lyase family 11 C-terminal" evidence="4">
    <location>
        <begin position="143"/>
        <end position="638"/>
    </location>
</feature>
<gene>
    <name evidence="5" type="ORF">ACFFK8_01810</name>
</gene>
<evidence type="ECO:0000256" key="2">
    <source>
        <dbReference type="SAM" id="SignalP"/>
    </source>
</evidence>
<evidence type="ECO:0000259" key="4">
    <source>
        <dbReference type="Pfam" id="PF21348"/>
    </source>
</evidence>
<dbReference type="PANTHER" id="PTHR43118:SF1">
    <property type="entry name" value="RHAMNOGALACTURONAN LYASE (EUROFUNG)"/>
    <property type="match status" value="1"/>
</dbReference>
<dbReference type="Pfam" id="PF12951">
    <property type="entry name" value="PATR"/>
    <property type="match status" value="2"/>
</dbReference>
<comment type="caution">
    <text evidence="5">The sequence shown here is derived from an EMBL/GenBank/DDBJ whole genome shotgun (WGS) entry which is preliminary data.</text>
</comment>
<dbReference type="InterPro" id="IPR011050">
    <property type="entry name" value="Pectin_lyase_fold/virulence"/>
</dbReference>
<dbReference type="SUPFAM" id="SSF51126">
    <property type="entry name" value="Pectin lyase-like"/>
    <property type="match status" value="2"/>
</dbReference>
<dbReference type="Proteomes" id="UP001589688">
    <property type="component" value="Unassembled WGS sequence"/>
</dbReference>
<feature type="signal peptide" evidence="2">
    <location>
        <begin position="1"/>
        <end position="20"/>
    </location>
</feature>
<feature type="chain" id="PRO_5045926167" evidence="2">
    <location>
        <begin position="21"/>
        <end position="1518"/>
    </location>
</feature>
<dbReference type="InterPro" id="IPR028994">
    <property type="entry name" value="Integrin_alpha_N"/>
</dbReference>
<dbReference type="InterPro" id="IPR034641">
    <property type="entry name" value="RGL11"/>
</dbReference>
<accession>A0ABV5ZGV0</accession>
<evidence type="ECO:0000256" key="1">
    <source>
        <dbReference type="ARBA" id="ARBA00022729"/>
    </source>
</evidence>
<dbReference type="InterPro" id="IPR041624">
    <property type="entry name" value="RGI_lyase"/>
</dbReference>
<reference evidence="5 6" key="1">
    <citation type="submission" date="2024-09" db="EMBL/GenBank/DDBJ databases">
        <authorList>
            <person name="Sun Q."/>
            <person name="Mori K."/>
        </authorList>
    </citation>
    <scope>NUCLEOTIDE SEQUENCE [LARGE SCALE GENOMIC DNA]</scope>
    <source>
        <strain evidence="5 6">ATCC 51272</strain>
    </source>
</reference>
<dbReference type="InterPro" id="IPR049366">
    <property type="entry name" value="RGL11_C"/>
</dbReference>
<dbReference type="InterPro" id="IPR013425">
    <property type="entry name" value="Autotrns_rpt"/>
</dbReference>